<gene>
    <name evidence="3" type="ORF">COLSTE_01673</name>
</gene>
<keyword evidence="4" id="KW-1185">Reference proteome</keyword>
<comment type="caution">
    <text evidence="3">The sequence shown here is derived from an EMBL/GenBank/DDBJ whole genome shotgun (WGS) entry which is preliminary data.</text>
</comment>
<dbReference type="RefSeq" id="WP_006721307.1">
    <property type="nucleotide sequence ID" value="NZ_CP085935.1"/>
</dbReference>
<accession>B6GC54</accession>
<dbReference type="GeneID" id="98003375"/>
<feature type="compositionally biased region" description="Basic and acidic residues" evidence="1">
    <location>
        <begin position="1"/>
        <end position="11"/>
    </location>
</feature>
<evidence type="ECO:0000313" key="4">
    <source>
        <dbReference type="Proteomes" id="UP000003560"/>
    </source>
</evidence>
<evidence type="ECO:0000313" key="3">
    <source>
        <dbReference type="EMBL" id="EEA90144.1"/>
    </source>
</evidence>
<reference evidence="3 4" key="1">
    <citation type="submission" date="2008-10" db="EMBL/GenBank/DDBJ databases">
        <title>Draft genome sequence of Collinsella stercoris (DSM 13279).</title>
        <authorList>
            <person name="Sudarsanam P."/>
            <person name="Ley R."/>
            <person name="Guruge J."/>
            <person name="Turnbaugh P.J."/>
            <person name="Mahowald M."/>
            <person name="Liep D."/>
            <person name="Gordon J."/>
        </authorList>
    </citation>
    <scope>NUCLEOTIDE SEQUENCE [LARGE SCALE GENOMIC DNA]</scope>
    <source>
        <strain evidence="3 4">DSM 13279</strain>
    </source>
</reference>
<feature type="transmembrane region" description="Helical" evidence="2">
    <location>
        <begin position="45"/>
        <end position="64"/>
    </location>
</feature>
<dbReference type="AlphaFoldDB" id="B6GC54"/>
<reference evidence="3 4" key="2">
    <citation type="submission" date="2008-10" db="EMBL/GenBank/DDBJ databases">
        <authorList>
            <person name="Fulton L."/>
            <person name="Clifton S."/>
            <person name="Fulton B."/>
            <person name="Xu J."/>
            <person name="Minx P."/>
            <person name="Pepin K.H."/>
            <person name="Johnson M."/>
            <person name="Thiruvilangam P."/>
            <person name="Bhonagiri V."/>
            <person name="Nash W.E."/>
            <person name="Mardis E.R."/>
            <person name="Wilson R.K."/>
        </authorList>
    </citation>
    <scope>NUCLEOTIDE SEQUENCE [LARGE SCALE GENOMIC DNA]</scope>
    <source>
        <strain evidence="3 4">DSM 13279</strain>
    </source>
</reference>
<dbReference type="HOGENOM" id="CLU_1169083_0_0_11"/>
<dbReference type="eggNOG" id="ENOG5031UUC">
    <property type="taxonomic scope" value="Bacteria"/>
</dbReference>
<sequence length="237" mass="24809">MSDAVEDKEATTRAAGSNSAVREDARRDGPTVSEDAPRRQPARRACIAALGCVLLLALLAAGAAQQTLSAGSRSAIAQNRATFGGVSVRVIESMPGPSGAEVPAETVDIPVGDYGKVDRMVRVENAGSHPAYIRVRLDFVGETPEGEHIPLNDCITYQLAAQGWTEHDGWYYCDTALEGGERTTELITGMVVDAASARAAAPGAELKLHVVGQGVQVENNAAAAIDAEGWPEEGGER</sequence>
<organism evidence="3 4">
    <name type="scientific">Collinsella stercoris DSM 13279</name>
    <dbReference type="NCBI Taxonomy" id="445975"/>
    <lineage>
        <taxon>Bacteria</taxon>
        <taxon>Bacillati</taxon>
        <taxon>Actinomycetota</taxon>
        <taxon>Coriobacteriia</taxon>
        <taxon>Coriobacteriales</taxon>
        <taxon>Coriobacteriaceae</taxon>
        <taxon>Collinsella</taxon>
    </lineage>
</organism>
<keyword evidence="2" id="KW-1133">Transmembrane helix</keyword>
<dbReference type="STRING" id="445975.COLSTE_01673"/>
<proteinExistence type="predicted"/>
<evidence type="ECO:0000256" key="1">
    <source>
        <dbReference type="SAM" id="MobiDB-lite"/>
    </source>
</evidence>
<keyword evidence="2" id="KW-0812">Transmembrane</keyword>
<protein>
    <submittedName>
        <fullName evidence="3">Uncharacterized protein</fullName>
    </submittedName>
</protein>
<feature type="region of interest" description="Disordered" evidence="1">
    <location>
        <begin position="1"/>
        <end position="40"/>
    </location>
</feature>
<dbReference type="EMBL" id="ABXJ01000089">
    <property type="protein sequence ID" value="EEA90144.1"/>
    <property type="molecule type" value="Genomic_DNA"/>
</dbReference>
<evidence type="ECO:0000256" key="2">
    <source>
        <dbReference type="SAM" id="Phobius"/>
    </source>
</evidence>
<dbReference type="Proteomes" id="UP000003560">
    <property type="component" value="Unassembled WGS sequence"/>
</dbReference>
<name>B6GC54_9ACTN</name>
<keyword evidence="2" id="KW-0472">Membrane</keyword>